<dbReference type="InterPro" id="IPR002559">
    <property type="entry name" value="Transposase_11"/>
</dbReference>
<feature type="domain" description="Transposase IS4-like" evidence="1">
    <location>
        <begin position="73"/>
        <end position="415"/>
    </location>
</feature>
<gene>
    <name evidence="2" type="ORF">OMM_12776</name>
</gene>
<dbReference type="GO" id="GO:0004803">
    <property type="term" value="F:transposase activity"/>
    <property type="evidence" value="ECO:0007669"/>
    <property type="project" value="InterPro"/>
</dbReference>
<dbReference type="Proteomes" id="UP000189670">
    <property type="component" value="Unassembled WGS sequence"/>
</dbReference>
<proteinExistence type="predicted"/>
<protein>
    <submittedName>
        <fullName evidence="2">Transposase-like protein</fullName>
    </submittedName>
</protein>
<evidence type="ECO:0000313" key="3">
    <source>
        <dbReference type="Proteomes" id="UP000189670"/>
    </source>
</evidence>
<comment type="caution">
    <text evidence="2">The sequence shown here is derived from an EMBL/GenBank/DDBJ whole genome shotgun (WGS) entry which is preliminary data.</text>
</comment>
<evidence type="ECO:0000313" key="2">
    <source>
        <dbReference type="EMBL" id="ETR66453.1"/>
    </source>
</evidence>
<sequence length="493" mass="57954">MYSDTCLPEITKVPHSSYNKARVFRELEVIESFKDKLGSHIFSYAKTNGLTKGEMIFYDLSSGNISGLKCILAKWGHCKDGYRTHVVLMLVITPEGYPIYWEILEGNTADVKTINNLVCKIEKVYGKVESVVCFDRGMVSNENLELLEGKTIRFITALDGNQIQHFDEILNFELIEKAKAFDLKNETNRIEKCLTKENFIFVKKNLFYQEIKLSKSQKEHIEKSTSKLNLEKRRYFLSFNPEMAYLKQKHRKQRVNEFLKWIEEYNKDLNQALGSRKKGSIEKLIKKELKRQRISDVDIKYNLSKYTVENKNKEGRVKKATTYKITIEKITDESYSVARKYDGLWILLTNINDKDEIEFFRKSGFNDFFEIYRLKNRIEESFKIISDFVEIEPFYVYKPEHIKAHFTICVLSYLLDITILNKVRNNKGFNNMSLHSLFRELRKCKQDIIQLDETKTISKITQLTETQKHILNVLECSYLISPKHLIANQIIST</sequence>
<accession>A0A1V1NV71</accession>
<dbReference type="GO" id="GO:0003677">
    <property type="term" value="F:DNA binding"/>
    <property type="evidence" value="ECO:0007669"/>
    <property type="project" value="InterPro"/>
</dbReference>
<name>A0A1V1NV71_9BACT</name>
<dbReference type="Pfam" id="PF01609">
    <property type="entry name" value="DDE_Tnp_1"/>
    <property type="match status" value="1"/>
</dbReference>
<dbReference type="SUPFAM" id="SSF53098">
    <property type="entry name" value="Ribonuclease H-like"/>
    <property type="match status" value="1"/>
</dbReference>
<organism evidence="2 3">
    <name type="scientific">Candidatus Magnetoglobus multicellularis str. Araruama</name>
    <dbReference type="NCBI Taxonomy" id="890399"/>
    <lineage>
        <taxon>Bacteria</taxon>
        <taxon>Pseudomonadati</taxon>
        <taxon>Thermodesulfobacteriota</taxon>
        <taxon>Desulfobacteria</taxon>
        <taxon>Desulfobacterales</taxon>
        <taxon>Desulfobacteraceae</taxon>
        <taxon>Candidatus Magnetoglobus</taxon>
    </lineage>
</organism>
<reference evidence="3" key="1">
    <citation type="submission" date="2012-11" db="EMBL/GenBank/DDBJ databases">
        <authorList>
            <person name="Lucero-Rivera Y.E."/>
            <person name="Tovar-Ramirez D."/>
        </authorList>
    </citation>
    <scope>NUCLEOTIDE SEQUENCE [LARGE SCALE GENOMIC DNA]</scope>
    <source>
        <strain evidence="3">Araruama</strain>
    </source>
</reference>
<dbReference type="AlphaFoldDB" id="A0A1V1NV71"/>
<dbReference type="InterPro" id="IPR012337">
    <property type="entry name" value="RNaseH-like_sf"/>
</dbReference>
<evidence type="ECO:0000259" key="1">
    <source>
        <dbReference type="Pfam" id="PF01609"/>
    </source>
</evidence>
<dbReference type="EMBL" id="ATBP01001973">
    <property type="protein sequence ID" value="ETR66453.1"/>
    <property type="molecule type" value="Genomic_DNA"/>
</dbReference>
<dbReference type="GO" id="GO:0006313">
    <property type="term" value="P:DNA transposition"/>
    <property type="evidence" value="ECO:0007669"/>
    <property type="project" value="InterPro"/>
</dbReference>